<dbReference type="GO" id="GO:0008168">
    <property type="term" value="F:methyltransferase activity"/>
    <property type="evidence" value="ECO:0007669"/>
    <property type="project" value="UniProtKB-KW"/>
</dbReference>
<feature type="binding site" evidence="10">
    <location>
        <position position="135"/>
    </location>
    <ligand>
        <name>(6S)-5,6,7,8-tetrahydrofolate</name>
        <dbReference type="ChEBI" id="CHEBI:57453"/>
    </ligand>
</feature>
<feature type="binding site" evidence="10">
    <location>
        <position position="259"/>
    </location>
    <ligand>
        <name>(6S)-5,6,7,8-tetrahydrofolate</name>
        <dbReference type="ChEBI" id="CHEBI:57453"/>
    </ligand>
</feature>
<dbReference type="UniPathway" id="UPA00288">
    <property type="reaction ID" value="UER01023"/>
</dbReference>
<dbReference type="PANTHER" id="PTHR11680:SF35">
    <property type="entry name" value="SERINE HYDROXYMETHYLTRANSFERASE 1"/>
    <property type="match status" value="1"/>
</dbReference>
<dbReference type="InterPro" id="IPR015422">
    <property type="entry name" value="PyrdxlP-dep_Trfase_small"/>
</dbReference>
<dbReference type="Gene3D" id="3.40.640.10">
    <property type="entry name" value="Type I PLP-dependent aspartate aminotransferase-like (Major domain)"/>
    <property type="match status" value="1"/>
</dbReference>
<evidence type="ECO:0000256" key="6">
    <source>
        <dbReference type="ARBA" id="ARBA00022563"/>
    </source>
</evidence>
<dbReference type="GO" id="GO:0030170">
    <property type="term" value="F:pyridoxal phosphate binding"/>
    <property type="evidence" value="ECO:0007669"/>
    <property type="project" value="UniProtKB-UniRule"/>
</dbReference>
<evidence type="ECO:0000256" key="7">
    <source>
        <dbReference type="ARBA" id="ARBA00022679"/>
    </source>
</evidence>
<comment type="pathway">
    <text evidence="10">Amino-acid biosynthesis; glycine biosynthesis; glycine from L-serine: step 1/1.</text>
</comment>
<dbReference type="GO" id="GO:0019264">
    <property type="term" value="P:glycine biosynthetic process from serine"/>
    <property type="evidence" value="ECO:0007669"/>
    <property type="project" value="UniProtKB-UniRule"/>
</dbReference>
<dbReference type="GO" id="GO:0004372">
    <property type="term" value="F:glycine hydroxymethyltransferase activity"/>
    <property type="evidence" value="ECO:0007669"/>
    <property type="project" value="UniProtKB-UniRule"/>
</dbReference>
<dbReference type="FunFam" id="3.40.640.10:FF:000001">
    <property type="entry name" value="Serine hydroxymethyltransferase"/>
    <property type="match status" value="1"/>
</dbReference>
<dbReference type="EC" id="2.1.2.1" evidence="10"/>
<evidence type="ECO:0000256" key="1">
    <source>
        <dbReference type="ARBA" id="ARBA00001933"/>
    </source>
</evidence>
<accession>A0A7I7Q771</accession>
<evidence type="ECO:0000256" key="9">
    <source>
        <dbReference type="ARBA" id="ARBA00054606"/>
    </source>
</evidence>
<gene>
    <name evidence="10 13" type="primary">glyA</name>
    <name evidence="13" type="ORF">MSTO_24100</name>
</gene>
<dbReference type="InterPro" id="IPR001085">
    <property type="entry name" value="Ser_HO-MeTrfase"/>
</dbReference>
<keyword evidence="10" id="KW-0028">Amino-acid biosynthesis</keyword>
<dbReference type="InterPro" id="IPR019798">
    <property type="entry name" value="Ser_HO-MeTrfase_PLP_BS"/>
</dbReference>
<dbReference type="KEGG" id="msto:MSTO_24100"/>
<sequence length="443" mass="47730">MTLDTPQRLTAAPANPVLDEPLVSLDPEVYRAIADEVARQQGTLEMIASENFAPLAAMQAQGSVLTNKYAEGYPGKRYYGGCEHVDVIEQLAIDRVRSLFGAGYANVQPHSGAQANAAAMAALLSPGDTILGLALAHGGHLTHGMKLNFSGKLYDVAAYHVSEEDHRVDMAEVERLARERRPRLILAGWSAYPRHLDFAAFRRIADEVGAYLMVDMAHFAGLVAAGLHPSPVPHAHVVTSTTHKTLGGPRGGFILTDDEALAKKFNSSVFPGQQGGPLEHVIAAKAVAFKLAAQPEFRERQQRTLAGARILAERLMRDDSRSAQVSVVSGGTDVHLVLVDLRNSELDGKHAEDRLHRAGVTVYRNAVPFDPRPPMVSSGARIGTAALATRGFDLDCFREVADIISLTLRPDAVDDATLDALRARVDVLASRFPLYPGLTGHAL</sequence>
<keyword evidence="14" id="KW-1185">Reference proteome</keyword>
<evidence type="ECO:0000313" key="14">
    <source>
        <dbReference type="Proteomes" id="UP000467130"/>
    </source>
</evidence>
<dbReference type="PIRSF" id="PIRSF000412">
    <property type="entry name" value="SHMT"/>
    <property type="match status" value="1"/>
</dbReference>
<dbReference type="PANTHER" id="PTHR11680">
    <property type="entry name" value="SERINE HYDROXYMETHYLTRANSFERASE"/>
    <property type="match status" value="1"/>
</dbReference>
<dbReference type="HAMAP" id="MF_00051">
    <property type="entry name" value="SHMT"/>
    <property type="match status" value="1"/>
</dbReference>
<evidence type="ECO:0000259" key="12">
    <source>
        <dbReference type="Pfam" id="PF00464"/>
    </source>
</evidence>
<comment type="similarity">
    <text evidence="3 10">Belongs to the SHMT family.</text>
</comment>
<comment type="function">
    <text evidence="9">Catalyzes the reversible interconversion of serine and glycine with tetrahydrofolate (THF) serving as the one-carbon carrier. This reaction serves as the major source of one-carbon groups required for the biosynthesis of purines, thymidylate, methionine, and other important biomolecules. Also exhibits THF-independent aldolase activity toward beta-hydroxyamino acids, producing glycine and aldehydes, via a retro-aldol mechanism. Thus, is able to catalyze the cleavage of L-allo-threonine.</text>
</comment>
<dbReference type="GO" id="GO:0032259">
    <property type="term" value="P:methylation"/>
    <property type="evidence" value="ECO:0007669"/>
    <property type="project" value="UniProtKB-KW"/>
</dbReference>
<dbReference type="NCBIfam" id="NF000586">
    <property type="entry name" value="PRK00011.1"/>
    <property type="match status" value="1"/>
</dbReference>
<dbReference type="RefSeq" id="WP_163790271.1">
    <property type="nucleotide sequence ID" value="NZ_AP022587.1"/>
</dbReference>
<comment type="subunit">
    <text evidence="4 10">Homodimer.</text>
</comment>
<keyword evidence="5 10" id="KW-0963">Cytoplasm</keyword>
<evidence type="ECO:0000256" key="4">
    <source>
        <dbReference type="ARBA" id="ARBA00011738"/>
    </source>
</evidence>
<feature type="binding site" evidence="10">
    <location>
        <begin position="139"/>
        <end position="141"/>
    </location>
    <ligand>
        <name>(6S)-5,6,7,8-tetrahydrofolate</name>
        <dbReference type="ChEBI" id="CHEBI:57453"/>
    </ligand>
</feature>
<evidence type="ECO:0000313" key="13">
    <source>
        <dbReference type="EMBL" id="BBY22205.1"/>
    </source>
</evidence>
<dbReference type="GO" id="GO:0035999">
    <property type="term" value="P:tetrahydrofolate interconversion"/>
    <property type="evidence" value="ECO:0007669"/>
    <property type="project" value="UniProtKB-UniRule"/>
</dbReference>
<dbReference type="Proteomes" id="UP000467130">
    <property type="component" value="Chromosome"/>
</dbReference>
<dbReference type="SUPFAM" id="SSF53383">
    <property type="entry name" value="PLP-dependent transferases"/>
    <property type="match status" value="1"/>
</dbReference>
<dbReference type="CDD" id="cd00378">
    <property type="entry name" value="SHMT"/>
    <property type="match status" value="1"/>
</dbReference>
<comment type="catalytic activity">
    <reaction evidence="10">
        <text>(6R)-5,10-methylene-5,6,7,8-tetrahydrofolate + glycine + H2O = (6S)-5,6,7,8-tetrahydrofolate + L-serine</text>
        <dbReference type="Rhea" id="RHEA:15481"/>
        <dbReference type="ChEBI" id="CHEBI:15377"/>
        <dbReference type="ChEBI" id="CHEBI:15636"/>
        <dbReference type="ChEBI" id="CHEBI:33384"/>
        <dbReference type="ChEBI" id="CHEBI:57305"/>
        <dbReference type="ChEBI" id="CHEBI:57453"/>
        <dbReference type="EC" id="2.1.2.1"/>
    </reaction>
</comment>
<comment type="cofactor">
    <cofactor evidence="1 10 11">
        <name>pyridoxal 5'-phosphate</name>
        <dbReference type="ChEBI" id="CHEBI:597326"/>
    </cofactor>
</comment>
<keyword evidence="7 10" id="KW-0808">Transferase</keyword>
<dbReference type="InterPro" id="IPR049943">
    <property type="entry name" value="Ser_HO-MeTrfase-like"/>
</dbReference>
<feature type="site" description="Plays an important role in substrate specificity" evidence="10">
    <location>
        <position position="243"/>
    </location>
</feature>
<evidence type="ECO:0000256" key="10">
    <source>
        <dbReference type="HAMAP-Rule" id="MF_00051"/>
    </source>
</evidence>
<dbReference type="Pfam" id="PF00464">
    <property type="entry name" value="SHMT"/>
    <property type="match status" value="1"/>
</dbReference>
<dbReference type="InterPro" id="IPR015421">
    <property type="entry name" value="PyrdxlP-dep_Trfase_major"/>
</dbReference>
<evidence type="ECO:0000256" key="8">
    <source>
        <dbReference type="ARBA" id="ARBA00022898"/>
    </source>
</evidence>
<organism evidence="13 14">
    <name type="scientific">Mycobacterium stomatepiae</name>
    <dbReference type="NCBI Taxonomy" id="470076"/>
    <lineage>
        <taxon>Bacteria</taxon>
        <taxon>Bacillati</taxon>
        <taxon>Actinomycetota</taxon>
        <taxon>Actinomycetes</taxon>
        <taxon>Mycobacteriales</taxon>
        <taxon>Mycobacteriaceae</taxon>
        <taxon>Mycobacterium</taxon>
        <taxon>Mycobacterium simiae complex</taxon>
    </lineage>
</organism>
<keyword evidence="6 10" id="KW-0554">One-carbon metabolism</keyword>
<reference evidence="13 14" key="1">
    <citation type="journal article" date="2019" name="Emerg. Microbes Infect.">
        <title>Comprehensive subspecies identification of 175 nontuberculous mycobacteria species based on 7547 genomic profiles.</title>
        <authorList>
            <person name="Matsumoto Y."/>
            <person name="Kinjo T."/>
            <person name="Motooka D."/>
            <person name="Nabeya D."/>
            <person name="Jung N."/>
            <person name="Uechi K."/>
            <person name="Horii T."/>
            <person name="Iida T."/>
            <person name="Fujita J."/>
            <person name="Nakamura S."/>
        </authorList>
    </citation>
    <scope>NUCLEOTIDE SEQUENCE [LARGE SCALE GENOMIC DNA]</scope>
    <source>
        <strain evidence="13 14">JCM 17783</strain>
    </source>
</reference>
<dbReference type="InterPro" id="IPR039429">
    <property type="entry name" value="SHMT-like_dom"/>
</dbReference>
<evidence type="ECO:0000256" key="3">
    <source>
        <dbReference type="ARBA" id="ARBA00006376"/>
    </source>
</evidence>
<dbReference type="EMBL" id="AP022587">
    <property type="protein sequence ID" value="BBY22205.1"/>
    <property type="molecule type" value="Genomic_DNA"/>
</dbReference>
<proteinExistence type="inferred from homology"/>
<comment type="pathway">
    <text evidence="10">One-carbon metabolism; tetrahydrofolate interconversion.</text>
</comment>
<feature type="modified residue" description="N6-(pyridoxal phosphate)lysine" evidence="10 11">
    <location>
        <position position="244"/>
    </location>
</feature>
<name>A0A7I7Q771_9MYCO</name>
<comment type="subcellular location">
    <subcellularLocation>
        <location evidence="2 10">Cytoplasm</location>
    </subcellularLocation>
</comment>
<keyword evidence="13" id="KW-0489">Methyltransferase</keyword>
<keyword evidence="8 10" id="KW-0663">Pyridoxal phosphate</keyword>
<dbReference type="UniPathway" id="UPA00193"/>
<dbReference type="AlphaFoldDB" id="A0A7I7Q771"/>
<evidence type="ECO:0000256" key="11">
    <source>
        <dbReference type="PIRSR" id="PIRSR000412-50"/>
    </source>
</evidence>
<feature type="domain" description="Serine hydroxymethyltransferase-like" evidence="12">
    <location>
        <begin position="23"/>
        <end position="404"/>
    </location>
</feature>
<evidence type="ECO:0000256" key="5">
    <source>
        <dbReference type="ARBA" id="ARBA00022490"/>
    </source>
</evidence>
<evidence type="ECO:0000256" key="2">
    <source>
        <dbReference type="ARBA" id="ARBA00004496"/>
    </source>
</evidence>
<dbReference type="Gene3D" id="3.90.1150.10">
    <property type="entry name" value="Aspartate Aminotransferase, domain 1"/>
    <property type="match status" value="1"/>
</dbReference>
<dbReference type="GO" id="GO:0042803">
    <property type="term" value="F:protein homodimerization activity"/>
    <property type="evidence" value="ECO:0007669"/>
    <property type="project" value="UniProtKB-ARBA"/>
</dbReference>
<protein>
    <recommendedName>
        <fullName evidence="10">Serine hydroxymethyltransferase</fullName>
        <shortName evidence="10">SHMT</shortName>
        <shortName evidence="10">Serine methylase</shortName>
        <ecNumber evidence="10">2.1.2.1</ecNumber>
    </recommendedName>
</protein>
<dbReference type="InterPro" id="IPR015424">
    <property type="entry name" value="PyrdxlP-dep_Trfase"/>
</dbReference>
<dbReference type="GO" id="GO:0005829">
    <property type="term" value="C:cytosol"/>
    <property type="evidence" value="ECO:0007669"/>
    <property type="project" value="TreeGrafter"/>
</dbReference>
<comment type="caution">
    <text evidence="10">Lacks conserved residue(s) required for the propagation of feature annotation.</text>
</comment>
<dbReference type="PROSITE" id="PS00096">
    <property type="entry name" value="SHMT"/>
    <property type="match status" value="1"/>
</dbReference>